<feature type="region of interest" description="Disordered" evidence="3">
    <location>
        <begin position="885"/>
        <end position="934"/>
    </location>
</feature>
<dbReference type="GO" id="GO:0005615">
    <property type="term" value="C:extracellular space"/>
    <property type="evidence" value="ECO:0007669"/>
    <property type="project" value="TreeGrafter"/>
</dbReference>
<dbReference type="GO" id="GO:0031012">
    <property type="term" value="C:extracellular matrix"/>
    <property type="evidence" value="ECO:0007669"/>
    <property type="project" value="TreeGrafter"/>
</dbReference>
<reference evidence="4" key="2">
    <citation type="submission" date="2007-04" db="EMBL/GenBank/DDBJ databases">
        <title>The genome of the human body louse.</title>
        <authorList>
            <consortium name="The Human Body Louse Genome Consortium"/>
            <person name="Kirkness E."/>
            <person name="Walenz B."/>
            <person name="Hass B."/>
            <person name="Bruggner R."/>
            <person name="Strausberg R."/>
        </authorList>
    </citation>
    <scope>NUCLEOTIDE SEQUENCE</scope>
    <source>
        <strain evidence="4">USDA</strain>
    </source>
</reference>
<evidence type="ECO:0000256" key="2">
    <source>
        <dbReference type="PROSITE-ProRule" id="PRU00497"/>
    </source>
</evidence>
<proteinExistence type="predicted"/>
<dbReference type="HOGENOM" id="CLU_294288_0_0_1"/>
<dbReference type="RefSeq" id="XP_002424695.1">
    <property type="nucleotide sequence ID" value="XM_002424650.1"/>
</dbReference>
<evidence type="ECO:0000256" key="1">
    <source>
        <dbReference type="ARBA" id="ARBA00022460"/>
    </source>
</evidence>
<dbReference type="AlphaFoldDB" id="E0VEY3"/>
<evidence type="ECO:0000313" key="4">
    <source>
        <dbReference type="EMBL" id="EEB11957.1"/>
    </source>
</evidence>
<dbReference type="Proteomes" id="UP000009046">
    <property type="component" value="Unassembled WGS sequence"/>
</dbReference>
<keyword evidence="1 2" id="KW-0193">Cuticle</keyword>
<organism>
    <name type="scientific">Pediculus humanus subsp. corporis</name>
    <name type="common">Body louse</name>
    <dbReference type="NCBI Taxonomy" id="121224"/>
    <lineage>
        <taxon>Eukaryota</taxon>
        <taxon>Metazoa</taxon>
        <taxon>Ecdysozoa</taxon>
        <taxon>Arthropoda</taxon>
        <taxon>Hexapoda</taxon>
        <taxon>Insecta</taxon>
        <taxon>Pterygota</taxon>
        <taxon>Neoptera</taxon>
        <taxon>Paraneoptera</taxon>
        <taxon>Psocodea</taxon>
        <taxon>Troctomorpha</taxon>
        <taxon>Phthiraptera</taxon>
        <taxon>Anoplura</taxon>
        <taxon>Pediculidae</taxon>
        <taxon>Pediculus</taxon>
    </lineage>
</organism>
<gene>
    <name evidence="5" type="primary">8239486</name>
    <name evidence="4" type="ORF">Phum_PHUM146720</name>
</gene>
<name>E0VEY3_PEDHC</name>
<feature type="compositionally biased region" description="Pro residues" evidence="3">
    <location>
        <begin position="904"/>
        <end position="913"/>
    </location>
</feature>
<dbReference type="VEuPathDB" id="VectorBase:PHUM146720"/>
<dbReference type="PANTHER" id="PTHR12236:SF79">
    <property type="entry name" value="CUTICULAR PROTEIN 50CB-RELATED"/>
    <property type="match status" value="1"/>
</dbReference>
<sequence>MDNERTKYKFGYVISHEEGSTQAHLETRDGDMALGRYYVNLPNGSGQKVTYLADDVGYHTGVSYNSKSNTASSKTHIAMGHKAIATLSNFDGPNTRPPLVANTVTPIVTKIAKGLVSTVTQAPVIFTNPDQTVTKGFYIVKESTDLPLKTVKNKYDSLPNKIYQATNSKQHLKVSTATEKPDEDQDKSGVMEVKKYLAVAEPSSNFYENVNKKLNSNKIHRNESYVAEKSIEKTLFTDADAQIISNIQKHAEGIIMKDLKKQGGGRNLNIDISTNQQTSVTPKAITMQPIIVTGQKNIKILNNNNNNNSFRPRFSSQLQKLTKNIHPASINALKINDNNKNNNELLLLEKSSSFDSSSTTSDPPSSFINVSKVPHQLIDAKSTNSNSKNNSTIPDCESNLCVQDNNRAFSDNLVFIKPEKDITLNSGSNANKLTHTFYPQNQLKEERHYVTTIDVQKGIAIDVQQNEDGSIHLASNFPFKKLQNYHRQYSNPQNVFNSVTPSPILKVTSSTPTKTFFSSTPKFNTYSTIKTGLHSPPVLNRIPSKIYHQALEKPSKENLKVFDNNFPQVKNLETMIKLHESMTQEIYPNDKRKSSVDEERREYFENLKKVEEVKRQNSKPFLPHPLQSNIIIKSTTEFPAPNVEVNSVETPVVANPVKFGQIQINPGVTPVYTNYVTEIPVLLTPNGHLQPNENEKTNQQQEEEVTKIGSLTNYFDGTSLRNVFVNTPEQTTSSDQNQEKSDSLNTVQINPLNVEPRYAPSEAEEKIEQVQPLALTQGQINALHLNLQPSFPNQQKGFVMTPLVSLDYNKPFRFEQPLSLIPVQIPAGTEQKKVTAVYQFPQEYHLPSPIQLLQPSEHSYVNIPSVPKNNFQINLPQRVTNKLRVQPLKPSPPDEETQGVGNQSPPPPPPPSSLQPLFQPQTSLPPQTHFQQQPSPLFQYQQQTLLPQSQFHQPSAYFFPNFLGSNLQVRSVGRKKVPKSDHHPTGQSLVRLGKSLNNLKIEYGFKPPLRPSVEITEDGKPSIYNPTVPQK</sequence>
<dbReference type="InterPro" id="IPR000618">
    <property type="entry name" value="Insect_cuticle"/>
</dbReference>
<dbReference type="PANTHER" id="PTHR12236">
    <property type="entry name" value="STRUCTURAL CONTITUENT OF CUTICLE"/>
    <property type="match status" value="1"/>
</dbReference>
<accession>E0VEY3</accession>
<dbReference type="EMBL" id="DS235100">
    <property type="protein sequence ID" value="EEB11957.1"/>
    <property type="molecule type" value="Genomic_DNA"/>
</dbReference>
<dbReference type="InterPro" id="IPR051217">
    <property type="entry name" value="Insect_Cuticle_Struc_Prot"/>
</dbReference>
<dbReference type="OrthoDB" id="371494at2759"/>
<dbReference type="KEGG" id="phu:Phum_PHUM146720"/>
<evidence type="ECO:0000313" key="6">
    <source>
        <dbReference type="Proteomes" id="UP000009046"/>
    </source>
</evidence>
<protein>
    <submittedName>
        <fullName evidence="4 5">Uncharacterized protein</fullName>
    </submittedName>
</protein>
<dbReference type="InParanoid" id="E0VEY3"/>
<dbReference type="STRING" id="121224.E0VEY3"/>
<dbReference type="CTD" id="8239486"/>
<dbReference type="PROSITE" id="PS51155">
    <property type="entry name" value="CHIT_BIND_RR_2"/>
    <property type="match status" value="1"/>
</dbReference>
<dbReference type="EnsemblMetazoa" id="PHUM146720-RA">
    <property type="protein sequence ID" value="PHUM146720-PA"/>
    <property type="gene ID" value="PHUM146720"/>
</dbReference>
<dbReference type="Pfam" id="PF00379">
    <property type="entry name" value="Chitin_bind_4"/>
    <property type="match status" value="1"/>
</dbReference>
<feature type="compositionally biased region" description="Low complexity" evidence="3">
    <location>
        <begin position="914"/>
        <end position="934"/>
    </location>
</feature>
<dbReference type="EMBL" id="AAZO01001699">
    <property type="status" value="NOT_ANNOTATED_CDS"/>
    <property type="molecule type" value="Genomic_DNA"/>
</dbReference>
<feature type="region of interest" description="Disordered" evidence="3">
    <location>
        <begin position="1012"/>
        <end position="1031"/>
    </location>
</feature>
<reference evidence="5" key="3">
    <citation type="submission" date="2020-05" db="UniProtKB">
        <authorList>
            <consortium name="EnsemblMetazoa"/>
        </authorList>
    </citation>
    <scope>IDENTIFICATION</scope>
    <source>
        <strain evidence="5">USDA</strain>
    </source>
</reference>
<dbReference type="GeneID" id="8239486"/>
<dbReference type="GO" id="GO:0042302">
    <property type="term" value="F:structural constituent of cuticle"/>
    <property type="evidence" value="ECO:0007669"/>
    <property type="project" value="UniProtKB-UniRule"/>
</dbReference>
<keyword evidence="6" id="KW-1185">Reference proteome</keyword>
<evidence type="ECO:0000256" key="3">
    <source>
        <dbReference type="SAM" id="MobiDB-lite"/>
    </source>
</evidence>
<reference evidence="4" key="1">
    <citation type="submission" date="2007-04" db="EMBL/GenBank/DDBJ databases">
        <title>Annotation of Pediculus humanus corporis strain USDA.</title>
        <authorList>
            <person name="Kirkness E."/>
            <person name="Hannick L."/>
            <person name="Hass B."/>
            <person name="Bruggner R."/>
            <person name="Lawson D."/>
            <person name="Bidwell S."/>
            <person name="Joardar V."/>
            <person name="Caler E."/>
            <person name="Walenz B."/>
            <person name="Inman J."/>
            <person name="Schobel S."/>
            <person name="Galinsky K."/>
            <person name="Amedeo P."/>
            <person name="Strausberg R."/>
        </authorList>
    </citation>
    <scope>NUCLEOTIDE SEQUENCE</scope>
    <source>
        <strain evidence="4">USDA</strain>
    </source>
</reference>
<evidence type="ECO:0000313" key="5">
    <source>
        <dbReference type="EnsemblMetazoa" id="PHUM146720-PA"/>
    </source>
</evidence>